<name>A0ABQ0SI00_NOVHA</name>
<keyword evidence="2" id="KW-1185">Reference proteome</keyword>
<comment type="caution">
    <text evidence="1">The sequence shown here is derived from an EMBL/GenBank/DDBJ whole genome shotgun (WGS) entry which is preliminary data.</text>
</comment>
<dbReference type="EMBL" id="BJNN01000147">
    <property type="protein sequence ID" value="GEC64908.1"/>
    <property type="molecule type" value="Genomic_DNA"/>
</dbReference>
<protein>
    <submittedName>
        <fullName evidence="1">Uncharacterized protein</fullName>
    </submittedName>
</protein>
<sequence>MEELINKITDMPCISNNIYNFISQKGADNLPMILADLGRQLCNYFSLFSDCDKRKIFYLIENNEK</sequence>
<gene>
    <name evidence="1" type="ORF">GHA01_27570</name>
</gene>
<dbReference type="Proteomes" id="UP000319478">
    <property type="component" value="Unassembled WGS sequence"/>
</dbReference>
<organism evidence="1 2">
    <name type="scientific">Novacetimonas hansenii</name>
    <name type="common">Komagataeibacter hansenii</name>
    <dbReference type="NCBI Taxonomy" id="436"/>
    <lineage>
        <taxon>Bacteria</taxon>
        <taxon>Pseudomonadati</taxon>
        <taxon>Pseudomonadota</taxon>
        <taxon>Alphaproteobacteria</taxon>
        <taxon>Acetobacterales</taxon>
        <taxon>Acetobacteraceae</taxon>
        <taxon>Novacetimonas</taxon>
    </lineage>
</organism>
<evidence type="ECO:0000313" key="1">
    <source>
        <dbReference type="EMBL" id="GEC64908.1"/>
    </source>
</evidence>
<proteinExistence type="predicted"/>
<accession>A0ABQ0SI00</accession>
<reference evidence="1 2" key="1">
    <citation type="submission" date="2019-06" db="EMBL/GenBank/DDBJ databases">
        <title>Whole genome shotgun sequence of Komagataeibacter hansenii NBRC 14820.</title>
        <authorList>
            <person name="Hosoyama A."/>
            <person name="Uohara A."/>
            <person name="Ohji S."/>
            <person name="Ichikawa N."/>
        </authorList>
    </citation>
    <scope>NUCLEOTIDE SEQUENCE [LARGE SCALE GENOMIC DNA]</scope>
    <source>
        <strain evidence="1 2">NBRC 14820</strain>
    </source>
</reference>
<evidence type="ECO:0000313" key="2">
    <source>
        <dbReference type="Proteomes" id="UP000319478"/>
    </source>
</evidence>